<dbReference type="Proteomes" id="UP000028523">
    <property type="component" value="Unassembled WGS sequence"/>
</dbReference>
<dbReference type="GO" id="GO:0019243">
    <property type="term" value="P:methylglyoxal catabolic process to D-lactate via S-lactoyl-glutathione"/>
    <property type="evidence" value="ECO:0007669"/>
    <property type="project" value="TreeGrafter"/>
</dbReference>
<sequence length="141" mass="16700">MLSNLKMVAFSFYMEFIMNFSINHFNINVTDLKKSIEFYKKHLGLNFCREIIDPNGEYHIVYLSDKNNVVFIELTWIKSKVGKYNLGDNEFHIAFTTNDYESAYKKHKESGVVVFENKEMGIYFIVDPDGYWLEILPENKK</sequence>
<proteinExistence type="predicted"/>
<dbReference type="PANTHER" id="PTHR46036:SF5">
    <property type="entry name" value="LACTOYLGLUTATHIONE LYASE"/>
    <property type="match status" value="1"/>
</dbReference>
<evidence type="ECO:0000313" key="7">
    <source>
        <dbReference type="Proteomes" id="UP000028523"/>
    </source>
</evidence>
<dbReference type="AlphaFoldDB" id="A0A084U403"/>
<accession>A0A084U403</accession>
<comment type="caution">
    <text evidence="6">The sequence shown here is derived from an EMBL/GenBank/DDBJ whole genome shotgun (WGS) entry which is preliminary data.</text>
</comment>
<evidence type="ECO:0000256" key="1">
    <source>
        <dbReference type="ARBA" id="ARBA00030291"/>
    </source>
</evidence>
<dbReference type="InterPro" id="IPR037523">
    <property type="entry name" value="VOC_core"/>
</dbReference>
<dbReference type="EMBL" id="AWQU01000071">
    <property type="protein sequence ID" value="KFB07689.1"/>
    <property type="molecule type" value="Genomic_DNA"/>
</dbReference>
<dbReference type="Pfam" id="PF00903">
    <property type="entry name" value="Glyoxalase"/>
    <property type="match status" value="1"/>
</dbReference>
<dbReference type="PROSITE" id="PS51819">
    <property type="entry name" value="VOC"/>
    <property type="match status" value="1"/>
</dbReference>
<dbReference type="GO" id="GO:0004462">
    <property type="term" value="F:lactoylglutathione lyase activity"/>
    <property type="evidence" value="ECO:0007669"/>
    <property type="project" value="TreeGrafter"/>
</dbReference>
<dbReference type="PANTHER" id="PTHR46036">
    <property type="entry name" value="LACTOYLGLUTATHIONE LYASE"/>
    <property type="match status" value="1"/>
</dbReference>
<evidence type="ECO:0000256" key="2">
    <source>
        <dbReference type="ARBA" id="ARBA00030892"/>
    </source>
</evidence>
<evidence type="ECO:0000256" key="3">
    <source>
        <dbReference type="ARBA" id="ARBA00032460"/>
    </source>
</evidence>
<feature type="domain" description="VOC" evidence="5">
    <location>
        <begin position="21"/>
        <end position="138"/>
    </location>
</feature>
<evidence type="ECO:0000313" key="6">
    <source>
        <dbReference type="EMBL" id="KFB07689.1"/>
    </source>
</evidence>
<dbReference type="InterPro" id="IPR029068">
    <property type="entry name" value="Glyas_Bleomycin-R_OHBP_Dase"/>
</dbReference>
<gene>
    <name evidence="6" type="ORF">P271_540</name>
</gene>
<dbReference type="GO" id="GO:0005737">
    <property type="term" value="C:cytoplasm"/>
    <property type="evidence" value="ECO:0007669"/>
    <property type="project" value="TreeGrafter"/>
</dbReference>
<dbReference type="InterPro" id="IPR004360">
    <property type="entry name" value="Glyas_Fos-R_dOase_dom"/>
</dbReference>
<dbReference type="Gene3D" id="3.10.180.10">
    <property type="entry name" value="2,3-Dihydroxybiphenyl 1,2-Dioxygenase, domain 1"/>
    <property type="match status" value="1"/>
</dbReference>
<dbReference type="SUPFAM" id="SSF54593">
    <property type="entry name" value="Glyoxalase/Bleomycin resistance protein/Dihydroxybiphenyl dioxygenase"/>
    <property type="match status" value="1"/>
</dbReference>
<reference evidence="6 7" key="1">
    <citation type="journal article" date="2014" name="PLoS ONE">
        <title>Reduction of Hydrogen Peroxide Accumulation and Toxicity by a Catalase from Mycoplasma iowae.</title>
        <authorList>
            <person name="Pritchard R.E."/>
            <person name="Prassinos A.J."/>
            <person name="Osborne J.D."/>
            <person name="Raviv Z."/>
            <person name="Balish M.F."/>
        </authorList>
    </citation>
    <scope>NUCLEOTIDE SEQUENCE [LARGE SCALE GENOMIC DNA]</scope>
    <source>
        <strain evidence="6 7">DK-CPA</strain>
    </source>
</reference>
<keyword evidence="7" id="KW-1185">Reference proteome</keyword>
<protein>
    <recommendedName>
        <fullName evidence="2">Aldoketomutase</fullName>
    </recommendedName>
    <alternativeName>
        <fullName evidence="1">Ketone-aldehyde mutase</fullName>
    </alternativeName>
    <alternativeName>
        <fullName evidence="3">Methylglyoxalase</fullName>
    </alternativeName>
    <alternativeName>
        <fullName evidence="4">S-D-lactoylglutathione methylglyoxal lyase</fullName>
    </alternativeName>
</protein>
<evidence type="ECO:0000256" key="4">
    <source>
        <dbReference type="ARBA" id="ARBA00033298"/>
    </source>
</evidence>
<name>A0A084U403_MALIO</name>
<evidence type="ECO:0000259" key="5">
    <source>
        <dbReference type="PROSITE" id="PS51819"/>
    </source>
</evidence>
<organism evidence="6 7">
    <name type="scientific">Malacoplasma iowae DK-CPA</name>
    <dbReference type="NCBI Taxonomy" id="1394179"/>
    <lineage>
        <taxon>Bacteria</taxon>
        <taxon>Bacillati</taxon>
        <taxon>Mycoplasmatota</taxon>
        <taxon>Mycoplasmoidales</taxon>
        <taxon>Mycoplasmoidaceae</taxon>
        <taxon>Malacoplasma</taxon>
    </lineage>
</organism>